<sequence length="77" mass="9391">MDSWQPQNILSRERVREIKKRNRGFTREIERHALSWMRERGKIRLGSKKEKKKREEGVNNEDGGRGKEKERTWREVV</sequence>
<feature type="region of interest" description="Disordered" evidence="1">
    <location>
        <begin position="43"/>
        <end position="77"/>
    </location>
</feature>
<reference evidence="2 3" key="1">
    <citation type="journal article" date="2019" name="G3 (Bethesda)">
        <title>Sequencing of a Wild Apple (Malus baccata) Genome Unravels the Differences Between Cultivated and Wild Apple Species Regarding Disease Resistance and Cold Tolerance.</title>
        <authorList>
            <person name="Chen X."/>
        </authorList>
    </citation>
    <scope>NUCLEOTIDE SEQUENCE [LARGE SCALE GENOMIC DNA]</scope>
    <source>
        <strain evidence="3">cv. Shandingzi</strain>
        <tissue evidence="2">Leaves</tissue>
    </source>
</reference>
<dbReference type="AlphaFoldDB" id="A0A540LSI8"/>
<comment type="caution">
    <text evidence="2">The sequence shown here is derived from an EMBL/GenBank/DDBJ whole genome shotgun (WGS) entry which is preliminary data.</text>
</comment>
<organism evidence="2 3">
    <name type="scientific">Malus baccata</name>
    <name type="common">Siberian crab apple</name>
    <name type="synonym">Pyrus baccata</name>
    <dbReference type="NCBI Taxonomy" id="106549"/>
    <lineage>
        <taxon>Eukaryota</taxon>
        <taxon>Viridiplantae</taxon>
        <taxon>Streptophyta</taxon>
        <taxon>Embryophyta</taxon>
        <taxon>Tracheophyta</taxon>
        <taxon>Spermatophyta</taxon>
        <taxon>Magnoliopsida</taxon>
        <taxon>eudicotyledons</taxon>
        <taxon>Gunneridae</taxon>
        <taxon>Pentapetalae</taxon>
        <taxon>rosids</taxon>
        <taxon>fabids</taxon>
        <taxon>Rosales</taxon>
        <taxon>Rosaceae</taxon>
        <taxon>Amygdaloideae</taxon>
        <taxon>Maleae</taxon>
        <taxon>Malus</taxon>
    </lineage>
</organism>
<dbReference type="Proteomes" id="UP000315295">
    <property type="component" value="Unassembled WGS sequence"/>
</dbReference>
<accession>A0A540LSI8</accession>
<keyword evidence="3" id="KW-1185">Reference proteome</keyword>
<feature type="compositionally biased region" description="Basic and acidic residues" evidence="1">
    <location>
        <begin position="53"/>
        <end position="77"/>
    </location>
</feature>
<dbReference type="EMBL" id="VIEB01000478">
    <property type="protein sequence ID" value="TQD89473.1"/>
    <property type="molecule type" value="Genomic_DNA"/>
</dbReference>
<protein>
    <submittedName>
        <fullName evidence="2">Uncharacterized protein</fullName>
    </submittedName>
</protein>
<feature type="compositionally biased region" description="Basic residues" evidence="1">
    <location>
        <begin position="43"/>
        <end position="52"/>
    </location>
</feature>
<evidence type="ECO:0000256" key="1">
    <source>
        <dbReference type="SAM" id="MobiDB-lite"/>
    </source>
</evidence>
<proteinExistence type="predicted"/>
<name>A0A540LSI8_MALBA</name>
<evidence type="ECO:0000313" key="2">
    <source>
        <dbReference type="EMBL" id="TQD89473.1"/>
    </source>
</evidence>
<gene>
    <name evidence="2" type="ORF">C1H46_025008</name>
</gene>
<evidence type="ECO:0000313" key="3">
    <source>
        <dbReference type="Proteomes" id="UP000315295"/>
    </source>
</evidence>